<evidence type="ECO:0000256" key="1">
    <source>
        <dbReference type="SAM" id="MobiDB-lite"/>
    </source>
</evidence>
<accession>A0A481ZDL8</accession>
<feature type="region of interest" description="Disordered" evidence="1">
    <location>
        <begin position="1"/>
        <end position="67"/>
    </location>
</feature>
<feature type="compositionally biased region" description="Basic residues" evidence="1">
    <location>
        <begin position="7"/>
        <end position="22"/>
    </location>
</feature>
<feature type="compositionally biased region" description="Low complexity" evidence="1">
    <location>
        <begin position="37"/>
        <end position="47"/>
    </location>
</feature>
<dbReference type="EMBL" id="MK500611">
    <property type="protein sequence ID" value="QBK94053.1"/>
    <property type="molecule type" value="Genomic_DNA"/>
</dbReference>
<keyword evidence="2" id="KW-0176">Collagen</keyword>
<name>A0A481ZDL8_9VIRU</name>
<sequence>MSEEHRRHCSRHCSRHCCHAGRRGPTGAQGKQGKRGPTGSTGSTGPQGIPGPTGPTGPSGGGGSGNIFWFMTETQPLGVDGGDISQGWNIRKLNNIVSPSGDVTLDTITHIITVEPGTYYVNGSGISVFNSTPKLAITDVTFTIFFVEGLSEPTPVTNINRANTIEGIFSVLLTTEIVYAIHSSDAVNDVGYGTAINLGTEELYSFLKLTKVD</sequence>
<organism evidence="2">
    <name type="scientific">Pithovirus LCPAC406</name>
    <dbReference type="NCBI Taxonomy" id="2506599"/>
    <lineage>
        <taxon>Viruses</taxon>
        <taxon>Pithoviruses</taxon>
    </lineage>
</organism>
<evidence type="ECO:0000313" key="2">
    <source>
        <dbReference type="EMBL" id="QBK94053.1"/>
    </source>
</evidence>
<protein>
    <submittedName>
        <fullName evidence="2">Collagen triple helix repeat protein</fullName>
    </submittedName>
</protein>
<proteinExistence type="predicted"/>
<reference evidence="2" key="1">
    <citation type="journal article" date="2019" name="MBio">
        <title>Virus Genomes from Deep Sea Sediments Expand the Ocean Megavirome and Support Independent Origins of Viral Gigantism.</title>
        <authorList>
            <person name="Backstrom D."/>
            <person name="Yutin N."/>
            <person name="Jorgensen S.L."/>
            <person name="Dharamshi J."/>
            <person name="Homa F."/>
            <person name="Zaremba-Niedwiedzka K."/>
            <person name="Spang A."/>
            <person name="Wolf Y.I."/>
            <person name="Koonin E.V."/>
            <person name="Ettema T.J."/>
        </authorList>
    </citation>
    <scope>NUCLEOTIDE SEQUENCE</scope>
</reference>
<gene>
    <name evidence="2" type="ORF">LCPAC406_03670</name>
</gene>